<accession>A0AAN8JL48</accession>
<feature type="compositionally biased region" description="Polar residues" evidence="1">
    <location>
        <begin position="96"/>
        <end position="125"/>
    </location>
</feature>
<evidence type="ECO:0000313" key="3">
    <source>
        <dbReference type="EMBL" id="KAK6178056.1"/>
    </source>
</evidence>
<feature type="chain" id="PRO_5042848728" evidence="2">
    <location>
        <begin position="27"/>
        <end position="145"/>
    </location>
</feature>
<evidence type="ECO:0000313" key="4">
    <source>
        <dbReference type="Proteomes" id="UP001347796"/>
    </source>
</evidence>
<feature type="region of interest" description="Disordered" evidence="1">
    <location>
        <begin position="89"/>
        <end position="145"/>
    </location>
</feature>
<evidence type="ECO:0000256" key="2">
    <source>
        <dbReference type="SAM" id="SignalP"/>
    </source>
</evidence>
<reference evidence="3 4" key="1">
    <citation type="submission" date="2024-01" db="EMBL/GenBank/DDBJ databases">
        <title>The genome of the rayed Mediterranean limpet Patella caerulea (Linnaeus, 1758).</title>
        <authorList>
            <person name="Anh-Thu Weber A."/>
            <person name="Halstead-Nussloch G."/>
        </authorList>
    </citation>
    <scope>NUCLEOTIDE SEQUENCE [LARGE SCALE GENOMIC DNA]</scope>
    <source>
        <strain evidence="3">AATW-2023a</strain>
        <tissue evidence="3">Whole specimen</tissue>
    </source>
</reference>
<protein>
    <submittedName>
        <fullName evidence="3">Uncharacterized protein</fullName>
    </submittedName>
</protein>
<keyword evidence="4" id="KW-1185">Reference proteome</keyword>
<gene>
    <name evidence="3" type="ORF">SNE40_012893</name>
</gene>
<evidence type="ECO:0000256" key="1">
    <source>
        <dbReference type="SAM" id="MobiDB-lite"/>
    </source>
</evidence>
<dbReference type="Proteomes" id="UP001347796">
    <property type="component" value="Unassembled WGS sequence"/>
</dbReference>
<proteinExistence type="predicted"/>
<comment type="caution">
    <text evidence="3">The sequence shown here is derived from an EMBL/GenBank/DDBJ whole genome shotgun (WGS) entry which is preliminary data.</text>
</comment>
<organism evidence="3 4">
    <name type="scientific">Patella caerulea</name>
    <name type="common">Rayed Mediterranean limpet</name>
    <dbReference type="NCBI Taxonomy" id="87958"/>
    <lineage>
        <taxon>Eukaryota</taxon>
        <taxon>Metazoa</taxon>
        <taxon>Spiralia</taxon>
        <taxon>Lophotrochozoa</taxon>
        <taxon>Mollusca</taxon>
        <taxon>Gastropoda</taxon>
        <taxon>Patellogastropoda</taxon>
        <taxon>Patelloidea</taxon>
        <taxon>Patellidae</taxon>
        <taxon>Patella</taxon>
    </lineage>
</organism>
<name>A0AAN8JL48_PATCE</name>
<keyword evidence="2" id="KW-0732">Signal</keyword>
<dbReference type="AlphaFoldDB" id="A0AAN8JL48"/>
<dbReference type="EMBL" id="JAZGQO010000009">
    <property type="protein sequence ID" value="KAK6178056.1"/>
    <property type="molecule type" value="Genomic_DNA"/>
</dbReference>
<feature type="signal peptide" evidence="2">
    <location>
        <begin position="1"/>
        <end position="26"/>
    </location>
</feature>
<sequence length="145" mass="16081">MTSNTMSWNMQILWVFTIFLIDDVLCRTKFRSVKFYTGPNCCFGPCKKSRGTTATSTATTTRNVSYIQPPTGPQKVNYNPAKLQTSACALPPYPDQLSNPTNSTRSTPVDSKNGRSVTQTNQHNGQPGAYDNPVTIHDIDRDSKQ</sequence>